<evidence type="ECO:0000259" key="1">
    <source>
        <dbReference type="PROSITE" id="PS50405"/>
    </source>
</evidence>
<reference evidence="2 3" key="1">
    <citation type="submission" date="2015-10" db="EMBL/GenBank/DDBJ databases">
        <title>Metagenome-Assembled Genomes uncover a global brackish microbiome.</title>
        <authorList>
            <person name="Hugerth L.W."/>
            <person name="Larsson J."/>
            <person name="Alneberg J."/>
            <person name="Lindh M.V."/>
            <person name="Legrand C."/>
            <person name="Pinhassi J."/>
            <person name="Andersson A.F."/>
        </authorList>
    </citation>
    <scope>NUCLEOTIDE SEQUENCE [LARGE SCALE GENOMIC DNA]</scope>
    <source>
        <strain evidence="2">BACL4 MAG-120920-bin41</strain>
    </source>
</reference>
<evidence type="ECO:0000313" key="2">
    <source>
        <dbReference type="EMBL" id="KRO77747.1"/>
    </source>
</evidence>
<dbReference type="InterPro" id="IPR036282">
    <property type="entry name" value="Glutathione-S-Trfase_C_sf"/>
</dbReference>
<dbReference type="SUPFAM" id="SSF47616">
    <property type="entry name" value="GST C-terminal domain-like"/>
    <property type="match status" value="1"/>
</dbReference>
<dbReference type="Gene3D" id="1.20.1050.10">
    <property type="match status" value="1"/>
</dbReference>
<dbReference type="Pfam" id="PF00043">
    <property type="entry name" value="GST_C"/>
    <property type="match status" value="1"/>
</dbReference>
<name>A0A0R2SZC8_9GAMM</name>
<dbReference type="AlphaFoldDB" id="A0A0R2SZC8"/>
<organism evidence="2 3">
    <name type="scientific">OM182 bacterium BACL3 MAG-120920-bin41</name>
    <dbReference type="NCBI Taxonomy" id="1655580"/>
    <lineage>
        <taxon>Bacteria</taxon>
        <taxon>Pseudomonadati</taxon>
        <taxon>Pseudomonadota</taxon>
        <taxon>Gammaproteobacteria</taxon>
        <taxon>OMG group</taxon>
        <taxon>OM182 clade</taxon>
    </lineage>
</organism>
<dbReference type="InterPro" id="IPR010987">
    <property type="entry name" value="Glutathione-S-Trfase_C-like"/>
</dbReference>
<dbReference type="EMBL" id="LIBE01000630">
    <property type="protein sequence ID" value="KRO77747.1"/>
    <property type="molecule type" value="Genomic_DNA"/>
</dbReference>
<feature type="domain" description="GST C-terminal" evidence="1">
    <location>
        <begin position="1"/>
        <end position="86"/>
    </location>
</feature>
<comment type="caution">
    <text evidence="2">The sequence shown here is derived from an EMBL/GenBank/DDBJ whole genome shotgun (WGS) entry which is preliminary data.</text>
</comment>
<protein>
    <recommendedName>
        <fullName evidence="1">GST C-terminal domain-containing protein</fullName>
    </recommendedName>
</protein>
<dbReference type="Proteomes" id="UP000051547">
    <property type="component" value="Unassembled WGS sequence"/>
</dbReference>
<sequence>MWKGRLTQIPELAQINKVNVLSRMEWLDKELIDREFIAGGYYTVADITAQCAFVMAKAAVDIHIPAELTNLSDWWARVSSRPTARA</sequence>
<proteinExistence type="predicted"/>
<accession>A0A0R2SZC8</accession>
<gene>
    <name evidence="2" type="ORF">ABR72_03420</name>
</gene>
<dbReference type="InterPro" id="IPR004046">
    <property type="entry name" value="GST_C"/>
</dbReference>
<evidence type="ECO:0000313" key="3">
    <source>
        <dbReference type="Proteomes" id="UP000051547"/>
    </source>
</evidence>
<dbReference type="PROSITE" id="PS50405">
    <property type="entry name" value="GST_CTER"/>
    <property type="match status" value="1"/>
</dbReference>